<reference evidence="3" key="1">
    <citation type="submission" date="2014-01" db="EMBL/GenBank/DDBJ databases">
        <authorList>
            <person name="Aslett M."/>
        </authorList>
    </citation>
    <scope>NUCLEOTIDE SEQUENCE</scope>
</reference>
<keyword evidence="4" id="KW-1185">Reference proteome</keyword>
<dbReference type="GO" id="GO:0030163">
    <property type="term" value="P:protein catabolic process"/>
    <property type="evidence" value="ECO:0007669"/>
    <property type="project" value="UniProtKB-ARBA"/>
</dbReference>
<accession>A0A077Z463</accession>
<dbReference type="Pfam" id="PF00651">
    <property type="entry name" value="BTB"/>
    <property type="match status" value="1"/>
</dbReference>
<proteinExistence type="predicted"/>
<dbReference type="OrthoDB" id="6359816at2759"/>
<dbReference type="AlphaFoldDB" id="A0A077Z463"/>
<dbReference type="Gene3D" id="3.30.710.10">
    <property type="entry name" value="Potassium Channel Kv1.1, Chain A"/>
    <property type="match status" value="1"/>
</dbReference>
<feature type="domain" description="BTB" evidence="1">
    <location>
        <begin position="199"/>
        <end position="266"/>
    </location>
</feature>
<dbReference type="STRING" id="36087.A0A077Z463"/>
<feature type="domain" description="MATH" evidence="2">
    <location>
        <begin position="25"/>
        <end position="146"/>
    </location>
</feature>
<organism evidence="3 4">
    <name type="scientific">Trichuris trichiura</name>
    <name type="common">Whipworm</name>
    <name type="synonym">Trichocephalus trichiurus</name>
    <dbReference type="NCBI Taxonomy" id="36087"/>
    <lineage>
        <taxon>Eukaryota</taxon>
        <taxon>Metazoa</taxon>
        <taxon>Ecdysozoa</taxon>
        <taxon>Nematoda</taxon>
        <taxon>Enoplea</taxon>
        <taxon>Dorylaimia</taxon>
        <taxon>Trichinellida</taxon>
        <taxon>Trichuridae</taxon>
        <taxon>Trichuris</taxon>
    </lineage>
</organism>
<dbReference type="PROSITE" id="PS50144">
    <property type="entry name" value="MATH"/>
    <property type="match status" value="1"/>
</dbReference>
<dbReference type="InterPro" id="IPR008974">
    <property type="entry name" value="TRAF-like"/>
</dbReference>
<dbReference type="InterPro" id="IPR002083">
    <property type="entry name" value="MATH/TRAF_dom"/>
</dbReference>
<evidence type="ECO:0000313" key="4">
    <source>
        <dbReference type="Proteomes" id="UP000030665"/>
    </source>
</evidence>
<dbReference type="Proteomes" id="UP000030665">
    <property type="component" value="Unassembled WGS sequence"/>
</dbReference>
<protein>
    <submittedName>
        <fullName evidence="3">Protein maternal effect lethal 26</fullName>
    </submittedName>
</protein>
<dbReference type="Pfam" id="PF22486">
    <property type="entry name" value="MATH_2"/>
    <property type="match status" value="1"/>
</dbReference>
<dbReference type="PANTHER" id="PTHR24413">
    <property type="entry name" value="SPECKLE-TYPE POZ PROTEIN"/>
    <property type="match status" value="1"/>
</dbReference>
<dbReference type="PROSITE" id="PS50097">
    <property type="entry name" value="BTB"/>
    <property type="match status" value="1"/>
</dbReference>
<reference evidence="3" key="2">
    <citation type="submission" date="2014-03" db="EMBL/GenBank/DDBJ databases">
        <title>The whipworm genome and dual-species transcriptomics of an intimate host-pathogen interaction.</title>
        <authorList>
            <person name="Foth B.J."/>
            <person name="Tsai I.J."/>
            <person name="Reid A.J."/>
            <person name="Bancroft A.J."/>
            <person name="Nichol S."/>
            <person name="Tracey A."/>
            <person name="Holroyd N."/>
            <person name="Cotton J.A."/>
            <person name="Stanley E.J."/>
            <person name="Zarowiecki M."/>
            <person name="Liu J.Z."/>
            <person name="Huckvale T."/>
            <person name="Cooper P.J."/>
            <person name="Grencis R.K."/>
            <person name="Berriman M."/>
        </authorList>
    </citation>
    <scope>NUCLEOTIDE SEQUENCE [LARGE SCALE GENOMIC DNA]</scope>
</reference>
<evidence type="ECO:0000259" key="1">
    <source>
        <dbReference type="PROSITE" id="PS50097"/>
    </source>
</evidence>
<evidence type="ECO:0000259" key="2">
    <source>
        <dbReference type="PROSITE" id="PS50144"/>
    </source>
</evidence>
<dbReference type="SUPFAM" id="SSF54695">
    <property type="entry name" value="POZ domain"/>
    <property type="match status" value="1"/>
</dbReference>
<dbReference type="Gene3D" id="1.25.40.420">
    <property type="match status" value="1"/>
</dbReference>
<sequence>KTSNGFVADETVTSNSSYTEIRVKRVKHQWTVKNFSHCHQEYLESFISLPHEDTIFKWSVKIYPKGNGDSNKDYVFLCLNRVPQPHGKPTKNSFKANFVMQNVLGDTIDMRVHPSPSHSDYVTYVKRDVVLPKILPQDFLAVFTTIDVVVDTVTVDAEDCSPVSSLTCKYFPTFPTDIPDSESLFISDMKALLENGAYADFSISVGGITIPAHRCILAARSNVFAAMLLHATEESRTCTLEITDFEPDVIQELVRFIYSGHCNRIDELGADLLTAADKYNLEDLKFHCEKALVRAINVRNVCELLVLADSHMAGSLYRGCMDYMRKNVNDVTDTAGWETIIRDYPELVTELVRQFDIHRAL</sequence>
<gene>
    <name evidence="3" type="ORF">TTRE_0000177501</name>
</gene>
<name>A0A077Z463_TRITR</name>
<dbReference type="InterPro" id="IPR000210">
    <property type="entry name" value="BTB/POZ_dom"/>
</dbReference>
<dbReference type="Gene3D" id="2.60.210.10">
    <property type="entry name" value="Apoptosis, Tumor Necrosis Factor Receptor Associated Protein 2, Chain A"/>
    <property type="match status" value="1"/>
</dbReference>
<dbReference type="SMART" id="SM00225">
    <property type="entry name" value="BTB"/>
    <property type="match status" value="1"/>
</dbReference>
<evidence type="ECO:0000313" key="3">
    <source>
        <dbReference type="EMBL" id="CDW53510.1"/>
    </source>
</evidence>
<feature type="non-terminal residue" evidence="3">
    <location>
        <position position="1"/>
    </location>
</feature>
<dbReference type="FunFam" id="3.30.710.10:FF:000159">
    <property type="entry name" value="Speckle-type POZ protein B"/>
    <property type="match status" value="1"/>
</dbReference>
<dbReference type="InterPro" id="IPR011333">
    <property type="entry name" value="SKP1/BTB/POZ_sf"/>
</dbReference>
<dbReference type="SUPFAM" id="SSF49599">
    <property type="entry name" value="TRAF domain-like"/>
    <property type="match status" value="1"/>
</dbReference>
<dbReference type="EMBL" id="HG805856">
    <property type="protein sequence ID" value="CDW53510.1"/>
    <property type="molecule type" value="Genomic_DNA"/>
</dbReference>